<keyword evidence="5" id="KW-0732">Signal</keyword>
<evidence type="ECO:0000313" key="8">
    <source>
        <dbReference type="Proteomes" id="UP000478090"/>
    </source>
</evidence>
<keyword evidence="2" id="KW-0812">Transmembrane</keyword>
<evidence type="ECO:0000256" key="5">
    <source>
        <dbReference type="SAM" id="SignalP"/>
    </source>
</evidence>
<keyword evidence="8" id="KW-1185">Reference proteome</keyword>
<evidence type="ECO:0000313" key="7">
    <source>
        <dbReference type="EMBL" id="MYM38000.1"/>
    </source>
</evidence>
<dbReference type="EMBL" id="WWCM01000001">
    <property type="protein sequence ID" value="MYM38000.1"/>
    <property type="molecule type" value="Genomic_DNA"/>
</dbReference>
<sequence length="123" mass="13769">MRQIRVVFLPFFALLSPFVLAQAKEQKAATVFIQGYAETEACAPIRPENAAQNTKPRTVKFAFLVDEEGKVQQAKLTKSSGDKLLDKATLDAWANCVFHPASQDGHTRISWVMLSYKWTPALQ</sequence>
<name>A0ABW9VEV3_9BURK</name>
<organism evidence="7 8">
    <name type="scientific">Duganella qianjiadongensis</name>
    <dbReference type="NCBI Taxonomy" id="2692176"/>
    <lineage>
        <taxon>Bacteria</taxon>
        <taxon>Pseudomonadati</taxon>
        <taxon>Pseudomonadota</taxon>
        <taxon>Betaproteobacteria</taxon>
        <taxon>Burkholderiales</taxon>
        <taxon>Oxalobacteraceae</taxon>
        <taxon>Telluria group</taxon>
        <taxon>Duganella</taxon>
    </lineage>
</organism>
<dbReference type="SUPFAM" id="SSF74653">
    <property type="entry name" value="TolA/TonB C-terminal domain"/>
    <property type="match status" value="1"/>
</dbReference>
<dbReference type="InterPro" id="IPR006260">
    <property type="entry name" value="TonB/TolA_C"/>
</dbReference>
<accession>A0ABW9VEV3</accession>
<dbReference type="PROSITE" id="PS52015">
    <property type="entry name" value="TONB_CTD"/>
    <property type="match status" value="1"/>
</dbReference>
<dbReference type="Gene3D" id="3.30.1150.10">
    <property type="match status" value="1"/>
</dbReference>
<evidence type="ECO:0000256" key="1">
    <source>
        <dbReference type="ARBA" id="ARBA00004167"/>
    </source>
</evidence>
<keyword evidence="3" id="KW-1133">Transmembrane helix</keyword>
<comment type="subcellular location">
    <subcellularLocation>
        <location evidence="1">Membrane</location>
        <topology evidence="1">Single-pass membrane protein</topology>
    </subcellularLocation>
</comment>
<evidence type="ECO:0000256" key="3">
    <source>
        <dbReference type="ARBA" id="ARBA00022989"/>
    </source>
</evidence>
<evidence type="ECO:0000259" key="6">
    <source>
        <dbReference type="PROSITE" id="PS52015"/>
    </source>
</evidence>
<evidence type="ECO:0000256" key="2">
    <source>
        <dbReference type="ARBA" id="ARBA00022692"/>
    </source>
</evidence>
<dbReference type="Proteomes" id="UP000478090">
    <property type="component" value="Unassembled WGS sequence"/>
</dbReference>
<comment type="caution">
    <text evidence="7">The sequence shown here is derived from an EMBL/GenBank/DDBJ whole genome shotgun (WGS) entry which is preliminary data.</text>
</comment>
<protein>
    <submittedName>
        <fullName evidence="7">TonB family protein</fullName>
    </submittedName>
</protein>
<feature type="domain" description="TonB C-terminal" evidence="6">
    <location>
        <begin position="31"/>
        <end position="123"/>
    </location>
</feature>
<evidence type="ECO:0000256" key="4">
    <source>
        <dbReference type="ARBA" id="ARBA00023136"/>
    </source>
</evidence>
<dbReference type="Pfam" id="PF03544">
    <property type="entry name" value="TonB_C"/>
    <property type="match status" value="1"/>
</dbReference>
<dbReference type="NCBIfam" id="TIGR01352">
    <property type="entry name" value="tonB_Cterm"/>
    <property type="match status" value="1"/>
</dbReference>
<dbReference type="InterPro" id="IPR037682">
    <property type="entry name" value="TonB_C"/>
</dbReference>
<feature type="signal peptide" evidence="5">
    <location>
        <begin position="1"/>
        <end position="21"/>
    </location>
</feature>
<gene>
    <name evidence="7" type="ORF">GTP27_01505</name>
</gene>
<proteinExistence type="predicted"/>
<keyword evidence="4" id="KW-0472">Membrane</keyword>
<reference evidence="7 8" key="1">
    <citation type="submission" date="2019-12" db="EMBL/GenBank/DDBJ databases">
        <title>Novel species isolated from a subtropical stream in China.</title>
        <authorList>
            <person name="Lu H."/>
        </authorList>
    </citation>
    <scope>NUCLEOTIDE SEQUENCE [LARGE SCALE GENOMIC DNA]</scope>
    <source>
        <strain evidence="7 8">CY13W</strain>
    </source>
</reference>
<feature type="chain" id="PRO_5047504296" evidence="5">
    <location>
        <begin position="22"/>
        <end position="123"/>
    </location>
</feature>